<dbReference type="EMBL" id="BART01031494">
    <property type="protein sequence ID" value="GAH15000.1"/>
    <property type="molecule type" value="Genomic_DNA"/>
</dbReference>
<feature type="non-terminal residue" evidence="1">
    <location>
        <position position="47"/>
    </location>
</feature>
<evidence type="ECO:0000313" key="2">
    <source>
        <dbReference type="EMBL" id="GAH15000.1"/>
    </source>
</evidence>
<comment type="caution">
    <text evidence="1">The sequence shown here is derived from an EMBL/GenBank/DDBJ whole genome shotgun (WGS) entry which is preliminary data.</text>
</comment>
<reference evidence="1" key="1">
    <citation type="journal article" date="2014" name="Front. Microbiol.">
        <title>High frequency of phylogenetically diverse reductive dehalogenase-homologous genes in deep subseafloor sedimentary metagenomes.</title>
        <authorList>
            <person name="Kawai M."/>
            <person name="Futagami T."/>
            <person name="Toyoda A."/>
            <person name="Takaki Y."/>
            <person name="Nishi S."/>
            <person name="Hori S."/>
            <person name="Arai W."/>
            <person name="Tsubouchi T."/>
            <person name="Morono Y."/>
            <person name="Uchiyama I."/>
            <person name="Ito T."/>
            <person name="Fujiyama A."/>
            <person name="Inagaki F."/>
            <person name="Takami H."/>
        </authorList>
    </citation>
    <scope>NUCLEOTIDE SEQUENCE</scope>
    <source>
        <strain evidence="1">Expedition CK06-06</strain>
    </source>
</reference>
<accession>X1F1W1</accession>
<dbReference type="AlphaFoldDB" id="X1F1W1"/>
<gene>
    <name evidence="1" type="ORF">S01H4_54663</name>
    <name evidence="2" type="ORF">S01H4_54693</name>
</gene>
<name>X1F1W1_9ZZZZ</name>
<protein>
    <submittedName>
        <fullName evidence="1">Uncharacterized protein</fullName>
    </submittedName>
</protein>
<dbReference type="EMBL" id="BART01031474">
    <property type="protein sequence ID" value="GAH14808.1"/>
    <property type="molecule type" value="Genomic_DNA"/>
</dbReference>
<evidence type="ECO:0000313" key="1">
    <source>
        <dbReference type="EMBL" id="GAH14808.1"/>
    </source>
</evidence>
<proteinExistence type="predicted"/>
<organism evidence="1">
    <name type="scientific">marine sediment metagenome</name>
    <dbReference type="NCBI Taxonomy" id="412755"/>
    <lineage>
        <taxon>unclassified sequences</taxon>
        <taxon>metagenomes</taxon>
        <taxon>ecological metagenomes</taxon>
    </lineage>
</organism>
<sequence>MALSFALFVFRYIPYARILLTIHELGLTEKGNYYIVNLLFYFYYIAK</sequence>